<evidence type="ECO:0000313" key="1">
    <source>
        <dbReference type="EMBL" id="CAH8246109.1"/>
    </source>
</evidence>
<dbReference type="Proteomes" id="UP001154322">
    <property type="component" value="Unassembled WGS sequence"/>
</dbReference>
<gene>
    <name evidence="1" type="ORF">WJ0W_003346</name>
</gene>
<comment type="caution">
    <text evidence="1">The sequence shown here is derived from an EMBL/GenBank/DDBJ whole genome shotgun (WGS) entry which is preliminary data.</text>
</comment>
<dbReference type="EMBL" id="CALYLO010000004">
    <property type="protein sequence ID" value="CAH8246109.1"/>
    <property type="molecule type" value="Genomic_DNA"/>
</dbReference>
<reference evidence="1" key="1">
    <citation type="submission" date="2022-06" db="EMBL/GenBank/DDBJ databases">
        <authorList>
            <person name="Dietemann V."/>
            <person name="Ory F."/>
            <person name="Dainat B."/>
            <person name="Oberhansli S."/>
        </authorList>
    </citation>
    <scope>NUCLEOTIDE SEQUENCE</scope>
    <source>
        <strain evidence="1">Ena-SAMPLE-TAB-26-04-2022-14:26:32:270-5432</strain>
    </source>
</reference>
<sequence>MSIDGQETAYTKAQWLEAKADSGRERDMLHALLREDGMYTKAQVAALLQQFMIQEVL</sequence>
<keyword evidence="2" id="KW-1185">Reference proteome</keyword>
<accession>A0ABN8U9M4</accession>
<name>A0ABN8U9M4_9BACL</name>
<protein>
    <submittedName>
        <fullName evidence="1">Uncharacterized protein</fullName>
    </submittedName>
</protein>
<evidence type="ECO:0000313" key="2">
    <source>
        <dbReference type="Proteomes" id="UP001154322"/>
    </source>
</evidence>
<organism evidence="1 2">
    <name type="scientific">Paenibacillus melissococcoides</name>
    <dbReference type="NCBI Taxonomy" id="2912268"/>
    <lineage>
        <taxon>Bacteria</taxon>
        <taxon>Bacillati</taxon>
        <taxon>Bacillota</taxon>
        <taxon>Bacilli</taxon>
        <taxon>Bacillales</taxon>
        <taxon>Paenibacillaceae</taxon>
        <taxon>Paenibacillus</taxon>
    </lineage>
</organism>
<dbReference type="RefSeq" id="WP_213427741.1">
    <property type="nucleotide sequence ID" value="NZ_AP031286.1"/>
</dbReference>
<proteinExistence type="predicted"/>